<dbReference type="Proteomes" id="UP001458880">
    <property type="component" value="Unassembled WGS sequence"/>
</dbReference>
<feature type="transmembrane region" description="Helical" evidence="1">
    <location>
        <begin position="1264"/>
        <end position="1285"/>
    </location>
</feature>
<gene>
    <name evidence="2" type="ORF">QE152_g30056</name>
</gene>
<sequence length="1331" mass="154041">MQEHVLFPGTPILTFENKLSMFKKIVKIIGMKVDDGFVSCRKLEGVFTCIAVNDITKTTIYLQNVYLSIETMKQDPNNLEILNFIKQVKLIENIDKLLYLECIKIIARNLSVDKYGSFLDNIINNHLAISSLNNFLINADADTTIISSNYGLKIWYPFQNNVSGITLYDNFRNTPLIKEIYMNMSYNMNTSGALLSAYVPGEVLYDLTYELSYSRKKEIKIIMLFIKMNNNLRNEFQVPHNVTYLIGIAIPKLCKMNYLPMIYASLTSYTNNLTLWSQFGANYFDRVTYPGYRCIFDQISYFGKADDYEYNSLRNAYCLVSTFDKISFKNISWVVPVDQPIFPPYLCVKKNYDIMSTYCLLDTPREIYVDYTCLDDFSVSNQTELLYQQYVACVYNRNECLNSFIYCHNFIDVLLQNNMLWMKGGSNLLGINNSSVIIKCLEKISLYVPDDQKVLYTSVLLELVDFSELHIPLDSAYKHIIIENVRMNDGAVYWKNTFEPLSNYSISDINFMPEPHVSALAFLEKYELFNSRIDFIVIDSIKLNYSGDCRSDIIGVKVMCEFCDFINFTIFLRITYGKYTNWGYWYWVTVEKGTMTLFCIAEQGHGCKISASPMVRDCLFPINISEISKAAVFIDNVLLKVMVMSPFKERTFTFGQKLEMFEKIAAAVDMEVNGSFLSCQNVRGIFTCIEARDITLITTNLYQLYLNLKYEKLITNITELKDFTMQTDLTRSIDEMLYIKCMQLIASRLPVQNYQIILNAVLKSNSLSAINCFMGYIDYSLTIANSFYVLHVWNPFQTNVTGFTLRKSSNIERISLKEIYLNESSSNINTTAALIAVYIPSKWIHDTRSHISTAITNKIRALPDSAKHLIGVVIPGSYKRNFLPMLNVYFSEQRLLSSQWIEFGKRNFDKFPFLGHDNILSEVTYISNIDQNENELIHRKYCVVSSFNKTLHQNISWLIPIGEPIFLPYLCIDQSFRIFSSHCSLELPEDVYIDYNNCYQGYVFSKNVELLYQRYVVCQYQRSNCDGFLSSDINLISNILDSDLVLRETKVDNGTTREKKYTTSYSADYHRIAYVSFILSLLNFSQNLIKSAPNFSYYRTEQIQADQGFMYEKGSLIPIAERNYIRANYVVEEDIIAITALSEENAFITKLEFLIISNHSFKGNCRTVLVGIKMKCDQCTTVKFAVFFRLKEGLYSGWGYWYEINISSDVLTMLCIIAIDSNPCSSDSKLLIFERKLSSVVAESIERIDFSYAIISIPNKYVHIWKYSFAFDYIASIFIFFKFLFDTDMHSTTFSTEPIRFAQHNNTAEFNIFCILFWLYLGIHMGINVNL</sequence>
<evidence type="ECO:0000313" key="2">
    <source>
        <dbReference type="EMBL" id="KAK9702251.1"/>
    </source>
</evidence>
<dbReference type="EMBL" id="JASPKY010000396">
    <property type="protein sequence ID" value="KAK9702251.1"/>
    <property type="molecule type" value="Genomic_DNA"/>
</dbReference>
<keyword evidence="1" id="KW-0812">Transmembrane</keyword>
<feature type="transmembrane region" description="Helical" evidence="1">
    <location>
        <begin position="1306"/>
        <end position="1327"/>
    </location>
</feature>
<keyword evidence="1" id="KW-0472">Membrane</keyword>
<evidence type="ECO:0000313" key="3">
    <source>
        <dbReference type="Proteomes" id="UP001458880"/>
    </source>
</evidence>
<accession>A0AAW1JFT8</accession>
<keyword evidence="3" id="KW-1185">Reference proteome</keyword>
<protein>
    <submittedName>
        <fullName evidence="2">Uncharacterized protein</fullName>
    </submittedName>
</protein>
<reference evidence="2 3" key="1">
    <citation type="journal article" date="2024" name="BMC Genomics">
        <title>De novo assembly and annotation of Popillia japonica's genome with initial clues to its potential as an invasive pest.</title>
        <authorList>
            <person name="Cucini C."/>
            <person name="Boschi S."/>
            <person name="Funari R."/>
            <person name="Cardaioli E."/>
            <person name="Iannotti N."/>
            <person name="Marturano G."/>
            <person name="Paoli F."/>
            <person name="Bruttini M."/>
            <person name="Carapelli A."/>
            <person name="Frati F."/>
            <person name="Nardi F."/>
        </authorList>
    </citation>
    <scope>NUCLEOTIDE SEQUENCE [LARGE SCALE GENOMIC DNA]</scope>
    <source>
        <strain evidence="2">DMR45628</strain>
    </source>
</reference>
<comment type="caution">
    <text evidence="2">The sequence shown here is derived from an EMBL/GenBank/DDBJ whole genome shotgun (WGS) entry which is preliminary data.</text>
</comment>
<proteinExistence type="predicted"/>
<evidence type="ECO:0000256" key="1">
    <source>
        <dbReference type="SAM" id="Phobius"/>
    </source>
</evidence>
<keyword evidence="1" id="KW-1133">Transmembrane helix</keyword>
<organism evidence="2 3">
    <name type="scientific">Popillia japonica</name>
    <name type="common">Japanese beetle</name>
    <dbReference type="NCBI Taxonomy" id="7064"/>
    <lineage>
        <taxon>Eukaryota</taxon>
        <taxon>Metazoa</taxon>
        <taxon>Ecdysozoa</taxon>
        <taxon>Arthropoda</taxon>
        <taxon>Hexapoda</taxon>
        <taxon>Insecta</taxon>
        <taxon>Pterygota</taxon>
        <taxon>Neoptera</taxon>
        <taxon>Endopterygota</taxon>
        <taxon>Coleoptera</taxon>
        <taxon>Polyphaga</taxon>
        <taxon>Scarabaeiformia</taxon>
        <taxon>Scarabaeidae</taxon>
        <taxon>Rutelinae</taxon>
        <taxon>Popillia</taxon>
    </lineage>
</organism>
<name>A0AAW1JFT8_POPJA</name>